<evidence type="ECO:0000256" key="4">
    <source>
        <dbReference type="ARBA" id="ARBA00023125"/>
    </source>
</evidence>
<dbReference type="CDD" id="cd04873">
    <property type="entry name" value="ACT_UUR-ACR-like"/>
    <property type="match status" value="1"/>
</dbReference>
<feature type="compositionally biased region" description="Basic and acidic residues" evidence="7">
    <location>
        <begin position="288"/>
        <end position="301"/>
    </location>
</feature>
<evidence type="ECO:0000256" key="1">
    <source>
        <dbReference type="ARBA" id="ARBA00004123"/>
    </source>
</evidence>
<dbReference type="InterPro" id="IPR011598">
    <property type="entry name" value="bHLH_dom"/>
</dbReference>
<dbReference type="GO" id="GO:0003700">
    <property type="term" value="F:DNA-binding transcription factor activity"/>
    <property type="evidence" value="ECO:0007669"/>
    <property type="project" value="TreeGrafter"/>
</dbReference>
<evidence type="ECO:0000256" key="5">
    <source>
        <dbReference type="ARBA" id="ARBA00023163"/>
    </source>
</evidence>
<dbReference type="PANTHER" id="PTHR31945">
    <property type="entry name" value="TRANSCRIPTION FACTOR SCREAM2-RELATED"/>
    <property type="match status" value="1"/>
</dbReference>
<keyword evidence="2" id="KW-0217">Developmental protein</keyword>
<protein>
    <submittedName>
        <fullName evidence="10">Transcription factor ICE1</fullName>
    </submittedName>
</protein>
<dbReference type="SUPFAM" id="SSF47459">
    <property type="entry name" value="HLH, helix-loop-helix DNA-binding domain"/>
    <property type="match status" value="1"/>
</dbReference>
<dbReference type="InterPro" id="IPR054502">
    <property type="entry name" value="bHLH-TF_ACT-like_plant"/>
</dbReference>
<keyword evidence="6" id="KW-0539">Nucleus</keyword>
<dbReference type="PROSITE" id="PS50888">
    <property type="entry name" value="BHLH"/>
    <property type="match status" value="1"/>
</dbReference>
<dbReference type="Pfam" id="PF22754">
    <property type="entry name" value="bHLH-TF_ACT-like_plant"/>
    <property type="match status" value="1"/>
</dbReference>
<feature type="compositionally biased region" description="Polar residues" evidence="7">
    <location>
        <begin position="274"/>
        <end position="285"/>
    </location>
</feature>
<reference evidence="10" key="1">
    <citation type="submission" date="2025-08" db="UniProtKB">
        <authorList>
            <consortium name="RefSeq"/>
        </authorList>
    </citation>
    <scope>IDENTIFICATION</scope>
</reference>
<keyword evidence="4" id="KW-0238">DNA-binding</keyword>
<dbReference type="Proteomes" id="UP000504604">
    <property type="component" value="Linkage group LG3"/>
</dbReference>
<feature type="region of interest" description="Disordered" evidence="7">
    <location>
        <begin position="274"/>
        <end position="327"/>
    </location>
</feature>
<dbReference type="CDD" id="cd11443">
    <property type="entry name" value="bHLH_AtAMS_like"/>
    <property type="match status" value="1"/>
</dbReference>
<proteinExistence type="predicted"/>
<evidence type="ECO:0000259" key="8">
    <source>
        <dbReference type="PROSITE" id="PS50888"/>
    </source>
</evidence>
<dbReference type="OrthoDB" id="551431at2759"/>
<dbReference type="GeneID" id="105158217"/>
<evidence type="ECO:0000256" key="7">
    <source>
        <dbReference type="SAM" id="MobiDB-lite"/>
    </source>
</evidence>
<sequence length="561" mass="60117">MLSRVNSMVWMEGGKGEEETSSWAQNNKNGGLENKQELEIGALSTFKSMLEAEGEDWYISNAAAAAASGHQATMHGHHHDISFSPSFTEAADNNQLLLQPVDSSASCSPTSASVFNSLDPSQHQVNYFLQPKSLISSIPNNPLEGTFDLGCENGYLEGALNRAGGILSGGFNDLGAHSQMGTLNLSSNTQFGSNSLIQLPQGSGGFGGFGFGEGSMQGNSLFFNRSKILKPLDNFATIGAQPTLFQKRAALRKNLGGNGGSNLGSLNIRGETNQISLKSPTSATNVEGYDKKGEVSEENERKRKNSSGDDVEDVSIDGSTLNYDSDDQFLDNSAVNKVEESAKNGGSSSHANSTVTGGDQKGKKKGLPAKNLMAERRRRKKLNDRLYMLRSVVPKISKMDRASILGDAIAYLKELLQKINDLHNELESIPGSSSVTPTTSFYPLTPTAPGLPARIKEELCPSAFASPLSSPTGQPARVEVRLREGRAVNIHMFCGRRPGILLSTMRAMENLGLDIQQAVISCFNGFALDVFRAEQCGEGQDLNPDQIKAVLLDSAGFHGMV</sequence>
<dbReference type="InParanoid" id="A0A6I9SZB5"/>
<dbReference type="SMART" id="SM00353">
    <property type="entry name" value="HLH"/>
    <property type="match status" value="1"/>
</dbReference>
<keyword evidence="3" id="KW-0805">Transcription regulation</keyword>
<feature type="compositionally biased region" description="Polar residues" evidence="7">
    <location>
        <begin position="344"/>
        <end position="357"/>
    </location>
</feature>
<accession>A0A6I9SZB5</accession>
<dbReference type="Pfam" id="PF00010">
    <property type="entry name" value="HLH"/>
    <property type="match status" value="1"/>
</dbReference>
<name>A0A6I9SZB5_SESIN</name>
<dbReference type="GO" id="GO:0046983">
    <property type="term" value="F:protein dimerization activity"/>
    <property type="evidence" value="ECO:0007669"/>
    <property type="project" value="InterPro"/>
</dbReference>
<dbReference type="InterPro" id="IPR051358">
    <property type="entry name" value="TF_AMS/ICE1/BHLH6-like"/>
</dbReference>
<dbReference type="Gramene" id="SIN_1022049.t">
    <property type="protein sequence ID" value="SIN_1022049.t"/>
    <property type="gene ID" value="SIN_1022049"/>
</dbReference>
<dbReference type="InterPro" id="IPR036638">
    <property type="entry name" value="HLH_DNA-bd_sf"/>
</dbReference>
<evidence type="ECO:0000256" key="6">
    <source>
        <dbReference type="ARBA" id="ARBA00023242"/>
    </source>
</evidence>
<dbReference type="KEGG" id="sind:105158217"/>
<evidence type="ECO:0000313" key="10">
    <source>
        <dbReference type="RefSeq" id="XP_011073188.1"/>
    </source>
</evidence>
<keyword evidence="9" id="KW-1185">Reference proteome</keyword>
<feature type="region of interest" description="Disordered" evidence="7">
    <location>
        <begin position="339"/>
        <end position="378"/>
    </location>
</feature>
<comment type="subcellular location">
    <subcellularLocation>
        <location evidence="1">Nucleus</location>
    </subcellularLocation>
</comment>
<keyword evidence="5" id="KW-0804">Transcription</keyword>
<dbReference type="RefSeq" id="XP_011073188.1">
    <property type="nucleotide sequence ID" value="XM_011074886.2"/>
</dbReference>
<evidence type="ECO:0000256" key="3">
    <source>
        <dbReference type="ARBA" id="ARBA00023015"/>
    </source>
</evidence>
<dbReference type="Gene3D" id="4.10.280.10">
    <property type="entry name" value="Helix-loop-helix DNA-binding domain"/>
    <property type="match status" value="1"/>
</dbReference>
<dbReference type="GO" id="GO:0043565">
    <property type="term" value="F:sequence-specific DNA binding"/>
    <property type="evidence" value="ECO:0007669"/>
    <property type="project" value="TreeGrafter"/>
</dbReference>
<dbReference type="AlphaFoldDB" id="A0A6I9SZB5"/>
<organism evidence="9 10">
    <name type="scientific">Sesamum indicum</name>
    <name type="common">Oriental sesame</name>
    <name type="synonym">Sesamum orientale</name>
    <dbReference type="NCBI Taxonomy" id="4182"/>
    <lineage>
        <taxon>Eukaryota</taxon>
        <taxon>Viridiplantae</taxon>
        <taxon>Streptophyta</taxon>
        <taxon>Embryophyta</taxon>
        <taxon>Tracheophyta</taxon>
        <taxon>Spermatophyta</taxon>
        <taxon>Magnoliopsida</taxon>
        <taxon>eudicotyledons</taxon>
        <taxon>Gunneridae</taxon>
        <taxon>Pentapetalae</taxon>
        <taxon>asterids</taxon>
        <taxon>lamiids</taxon>
        <taxon>Lamiales</taxon>
        <taxon>Pedaliaceae</taxon>
        <taxon>Sesamum</taxon>
    </lineage>
</organism>
<dbReference type="PANTHER" id="PTHR31945:SF129">
    <property type="entry name" value="TRANSCRIPTION FACTOR SCREAM2"/>
    <property type="match status" value="1"/>
</dbReference>
<dbReference type="GO" id="GO:0005634">
    <property type="term" value="C:nucleus"/>
    <property type="evidence" value="ECO:0007669"/>
    <property type="project" value="UniProtKB-SubCell"/>
</dbReference>
<evidence type="ECO:0000313" key="9">
    <source>
        <dbReference type="Proteomes" id="UP000504604"/>
    </source>
</evidence>
<evidence type="ECO:0000256" key="2">
    <source>
        <dbReference type="ARBA" id="ARBA00022473"/>
    </source>
</evidence>
<feature type="region of interest" description="Disordered" evidence="7">
    <location>
        <begin position="1"/>
        <end position="30"/>
    </location>
</feature>
<dbReference type="FunFam" id="4.10.280.10:FF:000066">
    <property type="entry name" value="BHLH transcription factor"/>
    <property type="match status" value="1"/>
</dbReference>
<gene>
    <name evidence="10" type="primary">LOC105158217</name>
</gene>
<feature type="domain" description="BHLH" evidence="8">
    <location>
        <begin position="366"/>
        <end position="415"/>
    </location>
</feature>